<dbReference type="EC" id="6.4.1.4" evidence="3"/>
<dbReference type="SUPFAM" id="SSF52096">
    <property type="entry name" value="ClpP/crotonase"/>
    <property type="match status" value="2"/>
</dbReference>
<keyword evidence="4" id="KW-1185">Reference proteome</keyword>
<dbReference type="Pfam" id="PF01039">
    <property type="entry name" value="Carboxyl_trans"/>
    <property type="match status" value="1"/>
</dbReference>
<dbReference type="PANTHER" id="PTHR22855:SF13">
    <property type="entry name" value="METHYLCROTONOYL-COA CARBOXYLASE BETA CHAIN, MITOCHONDRIAL"/>
    <property type="match status" value="1"/>
</dbReference>
<dbReference type="GO" id="GO:0004485">
    <property type="term" value="F:methylcrotonoyl-CoA carboxylase activity"/>
    <property type="evidence" value="ECO:0007669"/>
    <property type="project" value="UniProtKB-EC"/>
</dbReference>
<keyword evidence="3" id="KW-0436">Ligase</keyword>
<dbReference type="InterPro" id="IPR045190">
    <property type="entry name" value="MCCB/AccD1-like"/>
</dbReference>
<dbReference type="InterPro" id="IPR034733">
    <property type="entry name" value="AcCoA_carboxyl_beta"/>
</dbReference>
<organism evidence="3 4">
    <name type="scientific">Sphingobium jiangsuense</name>
    <dbReference type="NCBI Taxonomy" id="870476"/>
    <lineage>
        <taxon>Bacteria</taxon>
        <taxon>Pseudomonadati</taxon>
        <taxon>Pseudomonadota</taxon>
        <taxon>Alphaproteobacteria</taxon>
        <taxon>Sphingomonadales</taxon>
        <taxon>Sphingomonadaceae</taxon>
        <taxon>Sphingobium</taxon>
    </lineage>
</organism>
<dbReference type="InterPro" id="IPR011762">
    <property type="entry name" value="COA_CT_N"/>
</dbReference>
<name>A0A7W6BJ43_9SPHN</name>
<dbReference type="InterPro" id="IPR029045">
    <property type="entry name" value="ClpP/crotonase-like_dom_sf"/>
</dbReference>
<dbReference type="Proteomes" id="UP000571950">
    <property type="component" value="Unassembled WGS sequence"/>
</dbReference>
<dbReference type="PROSITE" id="PS50980">
    <property type="entry name" value="COA_CT_NTER"/>
    <property type="match status" value="1"/>
</dbReference>
<comment type="caution">
    <text evidence="3">The sequence shown here is derived from an EMBL/GenBank/DDBJ whole genome shotgun (WGS) entry which is preliminary data.</text>
</comment>
<evidence type="ECO:0000259" key="2">
    <source>
        <dbReference type="PROSITE" id="PS50989"/>
    </source>
</evidence>
<feature type="domain" description="CoA carboxyltransferase N-terminal" evidence="1">
    <location>
        <begin position="22"/>
        <end position="280"/>
    </location>
</feature>
<sequence>MMRRIHSRIDPRDAAFLANVEHNRALAAELERRQHAVRTIRPERDLQRLERQGKMTVRARLEQLLDPGTPFLELSTLAAGETPYAEDAPGAGQLVGIGIVSGKEVVIRADDSSVKGGAWYPMSVKKIVRALDIAIENRLPVVHMCDSAGGFLPLQAQFFADRYGAGRIFRNQSTLSKMGVPQVALVLGNCTAGGAYIPALSDYSVIVRGTGAIFLGGPPLVKAATGEDVTVDELGGADMHTSVSGVADYPADNELHGIAITREIVAQWRRQPKAGEPAIDPEPPAYDPAELYGILPADGRVQFDMREVIARIVDGSRFHEYQPGYGTTLICGYARIWGQQVGILANNGVLFSDSALKGAHFIELCDQNRTPLLFLQNITGFMVGREYERRGITKDGAKMIMAVSGASVPKISINCGASFGAGTYGMNGRAFDPRFMFSWPRSQVAVMGAEQAAGVLTTVKIRQMEREGGALTDEQIAAIREPVIAEYQRSSSAWYATSELWDDGVIDPLATRETIAIALSAALNTPIPEPRYGVFRM</sequence>
<dbReference type="PANTHER" id="PTHR22855">
    <property type="entry name" value="ACETYL, PROPIONYL, PYRUVATE, AND GLUTACONYL CARBOXYLASE-RELATED"/>
    <property type="match status" value="1"/>
</dbReference>
<evidence type="ECO:0000259" key="1">
    <source>
        <dbReference type="PROSITE" id="PS50980"/>
    </source>
</evidence>
<dbReference type="PROSITE" id="PS50989">
    <property type="entry name" value="COA_CT_CTER"/>
    <property type="match status" value="1"/>
</dbReference>
<evidence type="ECO:0000313" key="3">
    <source>
        <dbReference type="EMBL" id="MBB3927950.1"/>
    </source>
</evidence>
<dbReference type="GO" id="GO:1905202">
    <property type="term" value="C:methylcrotonoyl-CoA carboxylase complex"/>
    <property type="evidence" value="ECO:0007669"/>
    <property type="project" value="TreeGrafter"/>
</dbReference>
<feature type="domain" description="CoA carboxyltransferase C-terminal" evidence="2">
    <location>
        <begin position="283"/>
        <end position="529"/>
    </location>
</feature>
<dbReference type="InterPro" id="IPR011763">
    <property type="entry name" value="COA_CT_C"/>
</dbReference>
<reference evidence="3 4" key="1">
    <citation type="submission" date="2020-08" db="EMBL/GenBank/DDBJ databases">
        <title>Genomic Encyclopedia of Type Strains, Phase IV (KMG-IV): sequencing the most valuable type-strain genomes for metagenomic binning, comparative biology and taxonomic classification.</title>
        <authorList>
            <person name="Goeker M."/>
        </authorList>
    </citation>
    <scope>NUCLEOTIDE SEQUENCE [LARGE SCALE GENOMIC DNA]</scope>
    <source>
        <strain evidence="3 4">DSM 26189</strain>
    </source>
</reference>
<dbReference type="FunFam" id="3.90.226.10:FF:000030">
    <property type="entry name" value="Acetyl-CoA carboxylase carboxyltransferase subunit"/>
    <property type="match status" value="1"/>
</dbReference>
<dbReference type="AlphaFoldDB" id="A0A7W6BJ43"/>
<accession>A0A7W6BJ43</accession>
<proteinExistence type="predicted"/>
<dbReference type="EMBL" id="JACIDT010000017">
    <property type="protein sequence ID" value="MBB3927950.1"/>
    <property type="molecule type" value="Genomic_DNA"/>
</dbReference>
<dbReference type="FunFam" id="3.90.226.10:FF:000004">
    <property type="entry name" value="Methylcrotonoyl-CoA carboxylase beta chain"/>
    <property type="match status" value="1"/>
</dbReference>
<dbReference type="Gene3D" id="3.90.226.10">
    <property type="entry name" value="2-enoyl-CoA Hydratase, Chain A, domain 1"/>
    <property type="match status" value="2"/>
</dbReference>
<gene>
    <name evidence="3" type="ORF">GGR43_003689</name>
</gene>
<evidence type="ECO:0000313" key="4">
    <source>
        <dbReference type="Proteomes" id="UP000571950"/>
    </source>
</evidence>
<dbReference type="GO" id="GO:0006552">
    <property type="term" value="P:L-leucine catabolic process"/>
    <property type="evidence" value="ECO:0007669"/>
    <property type="project" value="TreeGrafter"/>
</dbReference>
<protein>
    <submittedName>
        <fullName evidence="3">3-methylcrotonyl-CoA carboxylase beta subunit</fullName>
        <ecNumber evidence="3">6.4.1.4</ecNumber>
    </submittedName>
</protein>